<name>A0A075LUJ3_9BACI</name>
<protein>
    <recommendedName>
        <fullName evidence="4">Phosphoribosyltransferase domain-containing protein</fullName>
    </recommendedName>
</protein>
<accession>A0A075LUJ3</accession>
<organism evidence="2 3">
    <name type="scientific">Terribacillus saccharophilus</name>
    <dbReference type="NCBI Taxonomy" id="361277"/>
    <lineage>
        <taxon>Bacteria</taxon>
        <taxon>Bacillati</taxon>
        <taxon>Bacillota</taxon>
        <taxon>Bacilli</taxon>
        <taxon>Bacillales</taxon>
        <taxon>Bacillaceae</taxon>
        <taxon>Terribacillus</taxon>
    </lineage>
</organism>
<dbReference type="InterPro" id="IPR000836">
    <property type="entry name" value="PRTase_dom"/>
</dbReference>
<gene>
    <name evidence="2" type="ORF">GZ22_16350</name>
</gene>
<dbReference type="KEGG" id="tap:GZ22_16350"/>
<dbReference type="Gene3D" id="3.40.50.2020">
    <property type="match status" value="1"/>
</dbReference>
<proteinExistence type="inferred from homology"/>
<dbReference type="AlphaFoldDB" id="A0A075LUJ3"/>
<dbReference type="PANTHER" id="PTHR47505">
    <property type="entry name" value="DNA UTILIZATION PROTEIN YHGH"/>
    <property type="match status" value="1"/>
</dbReference>
<dbReference type="InterPro" id="IPR029057">
    <property type="entry name" value="PRTase-like"/>
</dbReference>
<dbReference type="Proteomes" id="UP000027980">
    <property type="component" value="Chromosome"/>
</dbReference>
<reference evidence="2 3" key="1">
    <citation type="submission" date="2014-07" db="EMBL/GenBank/DDBJ databases">
        <title>Complete genome sequence of a moderately halophilic bacterium Terribacillus aidingensis MP602, isolated from Cryptomeria fortunei in Tianmu mountain in China.</title>
        <authorList>
            <person name="Wang Y."/>
            <person name="Lu P."/>
            <person name="Zhang L."/>
        </authorList>
    </citation>
    <scope>NUCLEOTIDE SEQUENCE [LARGE SCALE GENOMIC DNA]</scope>
    <source>
        <strain evidence="2 3">MP602</strain>
    </source>
</reference>
<evidence type="ECO:0008006" key="4">
    <source>
        <dbReference type="Google" id="ProtNLM"/>
    </source>
</evidence>
<dbReference type="PANTHER" id="PTHR47505:SF1">
    <property type="entry name" value="DNA UTILIZATION PROTEIN YHGH"/>
    <property type="match status" value="1"/>
</dbReference>
<dbReference type="EMBL" id="CP008876">
    <property type="protein sequence ID" value="AIF68048.1"/>
    <property type="molecule type" value="Genomic_DNA"/>
</dbReference>
<sequence>MNLCIGCGESYTSRPSWSTFFWSERISFLCKDCEGSFQRLKESGCPSCMKQTGSSICSDCLEWEKTSYQGVLEKNVSLYSYEPFMQDYIARWKYRGDYVLGKVFEVEFQKLYYQHFQDTKYEVVPIPLSAERMAERGFNQAGELAAFTRAKRKDVLGRKHGEKQSKRSRLHRLTAENPFQLLVEPPKYAVLIDDIYTTGATLRHAAQVLQENGTDFVAACTLIRG</sequence>
<dbReference type="HOGENOM" id="CLU_054549_4_0_9"/>
<dbReference type="SUPFAM" id="SSF53271">
    <property type="entry name" value="PRTase-like"/>
    <property type="match status" value="1"/>
</dbReference>
<comment type="similarity">
    <text evidence="1">Belongs to the ComF/GntX family.</text>
</comment>
<evidence type="ECO:0000256" key="1">
    <source>
        <dbReference type="ARBA" id="ARBA00008007"/>
    </source>
</evidence>
<evidence type="ECO:0000313" key="2">
    <source>
        <dbReference type="EMBL" id="AIF68048.1"/>
    </source>
</evidence>
<dbReference type="CDD" id="cd06223">
    <property type="entry name" value="PRTases_typeI"/>
    <property type="match status" value="1"/>
</dbReference>
<dbReference type="InterPro" id="IPR051910">
    <property type="entry name" value="ComF/GntX_DNA_util-trans"/>
</dbReference>
<evidence type="ECO:0000313" key="3">
    <source>
        <dbReference type="Proteomes" id="UP000027980"/>
    </source>
</evidence>